<accession>A0A0H5QUT3</accession>
<dbReference type="InterPro" id="IPR012978">
    <property type="entry name" value="HEAT_RRP12"/>
</dbReference>
<feature type="non-terminal residue" evidence="6">
    <location>
        <position position="906"/>
    </location>
</feature>
<dbReference type="Pfam" id="PF08161">
    <property type="entry name" value="RRP12_HEAT"/>
    <property type="match status" value="1"/>
</dbReference>
<evidence type="ECO:0000313" key="6">
    <source>
        <dbReference type="EMBL" id="CRZ05680.1"/>
    </source>
</evidence>
<dbReference type="InterPro" id="IPR052087">
    <property type="entry name" value="RRP12"/>
</dbReference>
<dbReference type="SUPFAM" id="SSF48371">
    <property type="entry name" value="ARM repeat"/>
    <property type="match status" value="1"/>
</dbReference>
<feature type="non-terminal residue" evidence="6">
    <location>
        <position position="1"/>
    </location>
</feature>
<dbReference type="PANTHER" id="PTHR48287:SF1">
    <property type="entry name" value="ARM REPEAT SUPERFAMILY PROTEIN"/>
    <property type="match status" value="1"/>
</dbReference>
<dbReference type="GO" id="GO:0005634">
    <property type="term" value="C:nucleus"/>
    <property type="evidence" value="ECO:0007669"/>
    <property type="project" value="UniProtKB-SubCell"/>
</dbReference>
<evidence type="ECO:0000256" key="1">
    <source>
        <dbReference type="ARBA" id="ARBA00004123"/>
    </source>
</evidence>
<proteinExistence type="inferred from homology"/>
<reference evidence="6" key="1">
    <citation type="submission" date="2015-04" db="EMBL/GenBank/DDBJ databases">
        <title>The genome sequence of the plant pathogenic Rhizarian Plasmodiophora brassicae reveals insights in its biotrophic life cycle and the origin of chitin synthesis.</title>
        <authorList>
            <person name="Schwelm A."/>
            <person name="Fogelqvist J."/>
            <person name="Knaust A."/>
            <person name="Julke S."/>
            <person name="Lilja T."/>
            <person name="Dhandapani V."/>
            <person name="Bonilla-Rosso G."/>
            <person name="Karlsson M."/>
            <person name="Shevchenko A."/>
            <person name="Choi S.R."/>
            <person name="Kim H.G."/>
            <person name="Park J.Y."/>
            <person name="Lim Y.P."/>
            <person name="Ludwig-Muller J."/>
            <person name="Dixelius C."/>
        </authorList>
    </citation>
    <scope>NUCLEOTIDE SEQUENCE</scope>
    <source>
        <tissue evidence="6">Potato root galls</tissue>
    </source>
</reference>
<name>A0A0H5QUT3_9EUKA</name>
<dbReference type="InterPro" id="IPR011989">
    <property type="entry name" value="ARM-like"/>
</dbReference>
<keyword evidence="3" id="KW-0539">Nucleus</keyword>
<dbReference type="PANTHER" id="PTHR48287">
    <property type="entry name" value="ARM REPEAT SUPERFAMILY PROTEIN"/>
    <property type="match status" value="1"/>
</dbReference>
<evidence type="ECO:0000256" key="2">
    <source>
        <dbReference type="ARBA" id="ARBA00007690"/>
    </source>
</evidence>
<sequence>AMLEMDPFQAIRGKSTVPPSANIVLDAVSEIVNGSGHGNNPTAYFGALMTMLERQDLRIPNNPLVEGACFLLSIMLQRNALSSSIITSKFDDIASMLLSILQSQTESLVTTKHVLNALSHIVNHIERNTWNNSSAVRTLQALLVFSVDPRPKIRRTAQGGVVTAISRLAPSPPAIVCDCIRLSCQRELSNCDMVVALHLIGLLQQIMVSLPISVTGFVLAMLHEKVQSIKTDSLTLRLTACIKDVFELCPSPTASFVDEVLSSLSGLIPHPNNIDGNISFMMTMTSGYIRLYQLSPQSVDSTLPAFMTSLAERLALDQNETCKQASKSMTSIFQFCLDSDSSPSLVTALLTISESLLSYRFKLRSLSLEPVCAAIRSSAMIPSASGHLNRLLNSLVEIISSQSDDVTRKQRLAVENVIGVAISSLGASTVLEQFPLLLPAPDAPSLDDAISASRVWLLPLIKDNATTSTLGCFIDHFLPSARGIKTWIESNNNSVQSQALNAILTQIWDCFATFCTGPSDADQVLITLIPDLCQFLHSYPLSRTPIARGLTLILSSVSPPSNPEPIAKILLPALFTTITLVSADKRQSLLDCAKAWCAAAPSPLINRLFKTVLKKLLVAENSDTKHDMMDLCIVVCIQLDQENILRLRRILENNMIVNDPILQKRSYQCMKLLLEHHHAEAIQDWAAFVTLFCNNLATLTASAKKARLLCIATLATILPDDQLTNIIPQVLGECILSVKEVSFKTRDAGYGAILAMANRVDIQEFAMMLVGGLAGTPHMQSATVLAIARIIYEKRGQIPADTISEILDTLLLLLTGNSREVAKSVLGFVKVAVATLTADILRKHLAPIIAGLVSWCDQKQNRLRQKTKVILERMLRRFSAEEIKSVMAPRHHPLLDGIEKAKKKKK</sequence>
<protein>
    <submittedName>
        <fullName evidence="6">Uncharacterized protein</fullName>
    </submittedName>
</protein>
<evidence type="ECO:0000256" key="3">
    <source>
        <dbReference type="ARBA" id="ARBA00023242"/>
    </source>
</evidence>
<dbReference type="Pfam" id="PF25772">
    <property type="entry name" value="HEAT_RRP12_N"/>
    <property type="match status" value="1"/>
</dbReference>
<feature type="domain" description="RRP12 N-terminal HEAT" evidence="5">
    <location>
        <begin position="24"/>
        <end position="169"/>
    </location>
</feature>
<dbReference type="EMBL" id="HACM01005238">
    <property type="protein sequence ID" value="CRZ05680.1"/>
    <property type="molecule type" value="Transcribed_RNA"/>
</dbReference>
<comment type="subcellular location">
    <subcellularLocation>
        <location evidence="1">Nucleus</location>
    </subcellularLocation>
</comment>
<organism evidence="6">
    <name type="scientific">Spongospora subterranea</name>
    <dbReference type="NCBI Taxonomy" id="70186"/>
    <lineage>
        <taxon>Eukaryota</taxon>
        <taxon>Sar</taxon>
        <taxon>Rhizaria</taxon>
        <taxon>Endomyxa</taxon>
        <taxon>Phytomyxea</taxon>
        <taxon>Plasmodiophorida</taxon>
        <taxon>Plasmodiophoridae</taxon>
        <taxon>Spongospora</taxon>
    </lineage>
</organism>
<evidence type="ECO:0000259" key="4">
    <source>
        <dbReference type="Pfam" id="PF08161"/>
    </source>
</evidence>
<dbReference type="InterPro" id="IPR057860">
    <property type="entry name" value="HEAT_RRP12_N"/>
</dbReference>
<dbReference type="InterPro" id="IPR016024">
    <property type="entry name" value="ARM-type_fold"/>
</dbReference>
<evidence type="ECO:0000259" key="5">
    <source>
        <dbReference type="Pfam" id="PF25772"/>
    </source>
</evidence>
<comment type="similarity">
    <text evidence="2">Belongs to the RRP12 family.</text>
</comment>
<feature type="domain" description="RRP12 HEAT" evidence="4">
    <location>
        <begin position="317"/>
        <end position="557"/>
    </location>
</feature>
<dbReference type="Gene3D" id="1.25.10.10">
    <property type="entry name" value="Leucine-rich Repeat Variant"/>
    <property type="match status" value="2"/>
</dbReference>
<dbReference type="AlphaFoldDB" id="A0A0H5QUT3"/>